<evidence type="ECO:0000313" key="10">
    <source>
        <dbReference type="Proteomes" id="UP000078348"/>
    </source>
</evidence>
<comment type="subcellular location">
    <subcellularLocation>
        <location evidence="1">Endomembrane system</location>
        <topology evidence="1">Multi-pass membrane protein</topology>
    </subcellularLocation>
</comment>
<dbReference type="EMBL" id="LXWW01000074">
    <property type="protein sequence ID" value="OAO16580.1"/>
    <property type="molecule type" value="Genomic_DNA"/>
</dbReference>
<keyword evidence="10" id="KW-1185">Reference proteome</keyword>
<evidence type="ECO:0000259" key="8">
    <source>
        <dbReference type="PROSITE" id="PS50850"/>
    </source>
</evidence>
<evidence type="ECO:0000256" key="4">
    <source>
        <dbReference type="ARBA" id="ARBA00022692"/>
    </source>
</evidence>
<dbReference type="PANTHER" id="PTHR23514:SF3">
    <property type="entry name" value="BYPASS OF STOP CODON PROTEIN 6"/>
    <property type="match status" value="1"/>
</dbReference>
<dbReference type="SUPFAM" id="SSF103473">
    <property type="entry name" value="MFS general substrate transporter"/>
    <property type="match status" value="1"/>
</dbReference>
<protein>
    <submittedName>
        <fullName evidence="9">Major facilitator superfamily protein</fullName>
    </submittedName>
</protein>
<comment type="similarity">
    <text evidence="2">Belongs to the major facilitator superfamily.</text>
</comment>
<dbReference type="PROSITE" id="PS50850">
    <property type="entry name" value="MFS"/>
    <property type="match status" value="1"/>
</dbReference>
<dbReference type="PANTHER" id="PTHR23514">
    <property type="entry name" value="BYPASS OF STOP CODON PROTEIN 6"/>
    <property type="match status" value="1"/>
</dbReference>
<gene>
    <name evidence="9" type="ORF">AV274_1691</name>
</gene>
<feature type="transmembrane region" description="Helical" evidence="7">
    <location>
        <begin position="57"/>
        <end position="77"/>
    </location>
</feature>
<feature type="transmembrane region" description="Helical" evidence="7">
    <location>
        <begin position="109"/>
        <end position="131"/>
    </location>
</feature>
<feature type="transmembrane region" description="Helical" evidence="7">
    <location>
        <begin position="12"/>
        <end position="31"/>
    </location>
</feature>
<feature type="transmembrane region" description="Helical" evidence="7">
    <location>
        <begin position="405"/>
        <end position="424"/>
    </location>
</feature>
<feature type="transmembrane region" description="Helical" evidence="7">
    <location>
        <begin position="290"/>
        <end position="311"/>
    </location>
</feature>
<evidence type="ECO:0000256" key="2">
    <source>
        <dbReference type="ARBA" id="ARBA00008335"/>
    </source>
</evidence>
<dbReference type="InterPro" id="IPR011701">
    <property type="entry name" value="MFS"/>
</dbReference>
<dbReference type="InterPro" id="IPR036259">
    <property type="entry name" value="MFS_trans_sf"/>
</dbReference>
<keyword evidence="5 7" id="KW-1133">Transmembrane helix</keyword>
<feature type="domain" description="Major facilitator superfamily (MFS) profile" evidence="8">
    <location>
        <begin position="1"/>
        <end position="445"/>
    </location>
</feature>
<evidence type="ECO:0000313" key="9">
    <source>
        <dbReference type="EMBL" id="OAO16580.1"/>
    </source>
</evidence>
<dbReference type="InterPro" id="IPR051788">
    <property type="entry name" value="MFS_Transporter"/>
</dbReference>
<dbReference type="InterPro" id="IPR020846">
    <property type="entry name" value="MFS_dom"/>
</dbReference>
<keyword evidence="6 7" id="KW-0472">Membrane</keyword>
<dbReference type="AlphaFoldDB" id="A0A196SHR2"/>
<dbReference type="Gene3D" id="1.20.1250.20">
    <property type="entry name" value="MFS general substrate transporter like domains"/>
    <property type="match status" value="2"/>
</dbReference>
<keyword evidence="3" id="KW-0813">Transport</keyword>
<dbReference type="Pfam" id="PF07690">
    <property type="entry name" value="MFS_1"/>
    <property type="match status" value="1"/>
</dbReference>
<dbReference type="GO" id="GO:0012505">
    <property type="term" value="C:endomembrane system"/>
    <property type="evidence" value="ECO:0007669"/>
    <property type="project" value="UniProtKB-SubCell"/>
</dbReference>
<keyword evidence="4 7" id="KW-0812">Transmembrane</keyword>
<dbReference type="STRING" id="478820.A0A196SHR2"/>
<evidence type="ECO:0000256" key="7">
    <source>
        <dbReference type="SAM" id="Phobius"/>
    </source>
</evidence>
<dbReference type="Proteomes" id="UP000078348">
    <property type="component" value="Unassembled WGS sequence"/>
</dbReference>
<sequence length="445" mass="49250">MEEKKQRTFYGYTLKQFLCCIACYCVFFSFGGTDASKSVYLPLIQQYYHLGYDYQGLFVFTSCLGYTLFSLVIGYLLKRLGIKWTLFIGVAILIVAFLCGIVVPNVWLVLAALVVGGVGQVFLDVGTNTWATMLFTSHKAVMMNLLHCFYGFGATVGPTLTGAISKKLEMSYRGTFIAILILLALAIVVVLFIPKQDESQSTETAEAKITETAEAKITETAEAKTAETIEAQSVEANPKSSMTILSALKHPVVILLGLAQGCIAGTENITTNWAPIYLRDLYGWDPQTKGAYFVTVFFTGYTISRLLSGFLIDAVGEINSLIIVLPILIVVYIVGFALGERGTYVLMSTGVFVAPLFPTLLTVAMIYFGKDVETCTCVILFTYMVFSQTIQLIVGLVCRYCGVQWGYRIVVILMTIVFCVLFFVKSHLKKKTEQERETLLDKEVV</sequence>
<evidence type="ECO:0000256" key="1">
    <source>
        <dbReference type="ARBA" id="ARBA00004127"/>
    </source>
</evidence>
<feature type="transmembrane region" description="Helical" evidence="7">
    <location>
        <begin position="344"/>
        <end position="368"/>
    </location>
</feature>
<name>A0A196SHR2_BLAHN</name>
<comment type="caution">
    <text evidence="9">The sequence shown here is derived from an EMBL/GenBank/DDBJ whole genome shotgun (WGS) entry which is preliminary data.</text>
</comment>
<feature type="transmembrane region" description="Helical" evidence="7">
    <location>
        <begin position="318"/>
        <end position="338"/>
    </location>
</feature>
<proteinExistence type="inferred from homology"/>
<feature type="transmembrane region" description="Helical" evidence="7">
    <location>
        <begin position="84"/>
        <end position="103"/>
    </location>
</feature>
<dbReference type="GO" id="GO:0022857">
    <property type="term" value="F:transmembrane transporter activity"/>
    <property type="evidence" value="ECO:0007669"/>
    <property type="project" value="InterPro"/>
</dbReference>
<reference evidence="9 10" key="1">
    <citation type="submission" date="2016-05" db="EMBL/GenBank/DDBJ databases">
        <title>Nuclear genome of Blastocystis sp. subtype 1 NandII.</title>
        <authorList>
            <person name="Gentekaki E."/>
            <person name="Curtis B."/>
            <person name="Stairs C."/>
            <person name="Eme L."/>
            <person name="Herman E."/>
            <person name="Klimes V."/>
            <person name="Arias M.C."/>
            <person name="Elias M."/>
            <person name="Hilliou F."/>
            <person name="Klute M."/>
            <person name="Malik S.-B."/>
            <person name="Pightling A."/>
            <person name="Rachubinski R."/>
            <person name="Salas D."/>
            <person name="Schlacht A."/>
            <person name="Suga H."/>
            <person name="Archibald J."/>
            <person name="Ball S.G."/>
            <person name="Clark G."/>
            <person name="Dacks J."/>
            <person name="Van Der Giezen M."/>
            <person name="Tsaousis A."/>
            <person name="Roger A."/>
        </authorList>
    </citation>
    <scope>NUCLEOTIDE SEQUENCE [LARGE SCALE GENOMIC DNA]</scope>
    <source>
        <strain evidence="10">ATCC 50177 / NandII</strain>
    </source>
</reference>
<feature type="transmembrane region" description="Helical" evidence="7">
    <location>
        <begin position="375"/>
        <end position="393"/>
    </location>
</feature>
<feature type="transmembrane region" description="Helical" evidence="7">
    <location>
        <begin position="143"/>
        <end position="164"/>
    </location>
</feature>
<dbReference type="OrthoDB" id="413079at2759"/>
<accession>A0A196SHR2</accession>
<organism evidence="9 10">
    <name type="scientific">Blastocystis sp. subtype 1 (strain ATCC 50177 / NandII)</name>
    <dbReference type="NCBI Taxonomy" id="478820"/>
    <lineage>
        <taxon>Eukaryota</taxon>
        <taxon>Sar</taxon>
        <taxon>Stramenopiles</taxon>
        <taxon>Bigyra</taxon>
        <taxon>Opalozoa</taxon>
        <taxon>Opalinata</taxon>
        <taxon>Blastocystidae</taxon>
        <taxon>Blastocystis</taxon>
    </lineage>
</organism>
<evidence type="ECO:0000256" key="6">
    <source>
        <dbReference type="ARBA" id="ARBA00023136"/>
    </source>
</evidence>
<evidence type="ECO:0000256" key="5">
    <source>
        <dbReference type="ARBA" id="ARBA00022989"/>
    </source>
</evidence>
<feature type="transmembrane region" description="Helical" evidence="7">
    <location>
        <begin position="170"/>
        <end position="193"/>
    </location>
</feature>
<evidence type="ECO:0000256" key="3">
    <source>
        <dbReference type="ARBA" id="ARBA00022448"/>
    </source>
</evidence>
<dbReference type="GO" id="GO:0016020">
    <property type="term" value="C:membrane"/>
    <property type="evidence" value="ECO:0007669"/>
    <property type="project" value="TreeGrafter"/>
</dbReference>